<gene>
    <name evidence="2" type="ORF">HMPREF1536_04799</name>
</gene>
<dbReference type="EMBL" id="AQHW01000027">
    <property type="protein sequence ID" value="KKB48335.1"/>
    <property type="molecule type" value="Genomic_DNA"/>
</dbReference>
<dbReference type="Gene3D" id="2.60.120.890">
    <property type="entry name" value="BT2081, beta-jelly-roll domain"/>
    <property type="match status" value="1"/>
</dbReference>
<dbReference type="STRING" id="1203610.HMPREF1536_04799"/>
<feature type="domain" description="Putative carbohydrate metabolism" evidence="1">
    <location>
        <begin position="523"/>
        <end position="735"/>
    </location>
</feature>
<dbReference type="PATRIC" id="fig|1203610.3.peg.4893"/>
<name>A0A0F5ISN8_9BACT</name>
<comment type="caution">
    <text evidence="2">The sequence shown here is derived from an EMBL/GenBank/DDBJ whole genome shotgun (WGS) entry which is preliminary data.</text>
</comment>
<sequence length="760" mass="83111">MEMKLFTGAIKYITVYLLAGLLGSCVEDKNSLCLTGVLYLNVEEDATLYTKAQTGVTFESLRVDVLDMNRDTVNTYKDYLSDVKDQRMTLPVGKYIVAVSSNHTGEAGWETPLYRGEEEVEVKQGEITSAQVVCKISNTKVSVSYTEDMKKYFSHYGTTISNSSGSLTFTRDEYRSGYFTPEELTMSLKLVNRDGNEFVIRKICPDVQPQHHYRFNIGVANPGGGDQEAGADFDVTIDEEHDEITYDIFIREENLFGVGVSSFSLSDNFVNGVFSFRENSETMPQIGLTYKVGTKTKFSKVLVETTSPVFVEAGLSKFDLMDPQSATSAQALGLGNPPTPKLEESADFVDCTWDLSGLLSHLKAVNDKPTEHPFKVIFVDDRNQEKEASFTIKIMPNVAAAVEAPICWTTFAVLRGITVDETAYFQLTSSDGLNIDIKGVKRTDEGNVSALVIGLKPDVTYSYKLASVQDPAMACGAVEFKVETASVVPNLGFEDWGTREGEVDAPLVGGKKTYVSPNAGSSGAIYWESGNRGAIVGSGKPVLTKETTETAPVESSKKAAYLASTWAGAAGMGAFSAGSIFSGIVEYAGQKGAELLYGQSYKGFPVSLNGWYKYEPGTINWKNNAGTTSSELDKGIISIALSTQKISVKSLTKEADSENNKFRKNSEGIFAYGEKIITENVDTYTEFSIPLTYYQGKMPSPGTPIYIIIMASSSKDGDVFTGSTSSVMYVDEFSLSYDYNQECLKETEYKEVPVNPINNE</sequence>
<dbReference type="InterPro" id="IPR025112">
    <property type="entry name" value="PCMD"/>
</dbReference>
<keyword evidence="3" id="KW-1185">Reference proteome</keyword>
<protein>
    <recommendedName>
        <fullName evidence="1">Putative carbohydrate metabolism domain-containing protein</fullName>
    </recommendedName>
</protein>
<evidence type="ECO:0000313" key="2">
    <source>
        <dbReference type="EMBL" id="KKB48335.1"/>
    </source>
</evidence>
<dbReference type="PROSITE" id="PS51257">
    <property type="entry name" value="PROKAR_LIPOPROTEIN"/>
    <property type="match status" value="1"/>
</dbReference>
<accession>A0A0F5ISN8</accession>
<dbReference type="Proteomes" id="UP000033035">
    <property type="component" value="Unassembled WGS sequence"/>
</dbReference>
<dbReference type="AlphaFoldDB" id="A0A0F5ISN8"/>
<dbReference type="Pfam" id="PF14900">
    <property type="entry name" value="DUF4493"/>
    <property type="match status" value="1"/>
</dbReference>
<reference evidence="2 3" key="1">
    <citation type="submission" date="2013-04" db="EMBL/GenBank/DDBJ databases">
        <title>The Genome Sequence of Parabacteroides gordonii DSM 23371.</title>
        <authorList>
            <consortium name="The Broad Institute Genomics Platform"/>
            <person name="Earl A."/>
            <person name="Ward D."/>
            <person name="Feldgarden M."/>
            <person name="Gevers D."/>
            <person name="Martens E."/>
            <person name="Sakamoto M."/>
            <person name="Benno Y."/>
            <person name="Suzuki N."/>
            <person name="Matsunaga N."/>
            <person name="Koshihara K."/>
            <person name="Seki M."/>
            <person name="Komiya H."/>
            <person name="Walker B."/>
            <person name="Young S."/>
            <person name="Zeng Q."/>
            <person name="Gargeya S."/>
            <person name="Fitzgerald M."/>
            <person name="Haas B."/>
            <person name="Abouelleil A."/>
            <person name="Allen A.W."/>
            <person name="Alvarado L."/>
            <person name="Arachchi H.M."/>
            <person name="Berlin A.M."/>
            <person name="Chapman S.B."/>
            <person name="Gainer-Dewar J."/>
            <person name="Goldberg J."/>
            <person name="Griggs A."/>
            <person name="Gujja S."/>
            <person name="Hansen M."/>
            <person name="Howarth C."/>
            <person name="Imamovic A."/>
            <person name="Ireland A."/>
            <person name="Larimer J."/>
            <person name="McCowan C."/>
            <person name="Murphy C."/>
            <person name="Pearson M."/>
            <person name="Poon T.W."/>
            <person name="Priest M."/>
            <person name="Roberts A."/>
            <person name="Saif S."/>
            <person name="Shea T."/>
            <person name="Sisk P."/>
            <person name="Sykes S."/>
            <person name="Wortman J."/>
            <person name="Nusbaum C."/>
            <person name="Birren B."/>
        </authorList>
    </citation>
    <scope>NUCLEOTIDE SEQUENCE [LARGE SCALE GENOMIC DNA]</scope>
    <source>
        <strain evidence="2 3">MS-1</strain>
    </source>
</reference>
<proteinExistence type="predicted"/>
<evidence type="ECO:0000259" key="1">
    <source>
        <dbReference type="Pfam" id="PF13201"/>
    </source>
</evidence>
<dbReference type="InterPro" id="IPR027840">
    <property type="entry name" value="DUF4493"/>
</dbReference>
<dbReference type="HOGENOM" id="CLU_023285_0_0_10"/>
<dbReference type="Pfam" id="PF13201">
    <property type="entry name" value="PCMD"/>
    <property type="match status" value="1"/>
</dbReference>
<evidence type="ECO:0000313" key="3">
    <source>
        <dbReference type="Proteomes" id="UP000033035"/>
    </source>
</evidence>
<dbReference type="InterPro" id="IPR038653">
    <property type="entry name" value="Put_CMD_sf"/>
</dbReference>
<organism evidence="2 3">
    <name type="scientific">Parabacteroides gordonii MS-1 = DSM 23371</name>
    <dbReference type="NCBI Taxonomy" id="1203610"/>
    <lineage>
        <taxon>Bacteria</taxon>
        <taxon>Pseudomonadati</taxon>
        <taxon>Bacteroidota</taxon>
        <taxon>Bacteroidia</taxon>
        <taxon>Bacteroidales</taxon>
        <taxon>Tannerellaceae</taxon>
        <taxon>Parabacteroides</taxon>
    </lineage>
</organism>